<dbReference type="Proteomes" id="UP000033497">
    <property type="component" value="Unassembled WGS sequence"/>
</dbReference>
<feature type="transmembrane region" description="Helical" evidence="1">
    <location>
        <begin position="6"/>
        <end position="24"/>
    </location>
</feature>
<organism evidence="2 3">
    <name type="scientific">Aequorivita vladivostokensis</name>
    <dbReference type="NCBI Taxonomy" id="171194"/>
    <lineage>
        <taxon>Bacteria</taxon>
        <taxon>Pseudomonadati</taxon>
        <taxon>Bacteroidota</taxon>
        <taxon>Flavobacteriia</taxon>
        <taxon>Flavobacteriales</taxon>
        <taxon>Flavobacteriaceae</taxon>
        <taxon>Aequorivita</taxon>
    </lineage>
</organism>
<dbReference type="RefSeq" id="WP_045080844.1">
    <property type="nucleotide sequence ID" value="NZ_JSVU01000006.1"/>
</dbReference>
<proteinExistence type="predicted"/>
<evidence type="ECO:0000313" key="3">
    <source>
        <dbReference type="Proteomes" id="UP000033497"/>
    </source>
</evidence>
<evidence type="ECO:0000313" key="2">
    <source>
        <dbReference type="EMBL" id="KJJ38028.1"/>
    </source>
</evidence>
<sequence>MSTETILYIILAGVVSIALAVFMYGYRSKQTGSLRWVFGILRFITLFLILLLIINPKFKSETYTIEKPKLPVLIDNSASIGELGQTKNVSAFLQKLKENNELNDKFDVSYYSFGNDFRESDSLSFDEKNTNISKALTSANELFKNQTAPTIVITDGNQTLGNDYEFSSATFKNPIYPVILGDSIQYTDLKIEQLNTNRYAFLKNQFPVEVILNYSGTEPVNSEFVVTQGAATVYRTNVSFSENETSKTLNFTLNASSVGLQKYSAQILPLADEKNKTNNSKQFAVEVIDQATNVLVVSKITHPDLGALKKAITSNERRTVAFKKPAEAMSVLNDFQLVILYQPDRSFASVFAEIEKLNKNTWIISGLQTDWYFLNGAQDNFNKETSNASEDVQAKLNSNYGTFAVEDIGFDDFPPLHTEFGALTISVPNEAMLAQTVSGIDNGNPMLATMEINGKRDAIWEGEGFWRWRARSFLETESFQSFDDFIGNLVQYLASNKRRSRLEVSSETFYYNNNPIKISAQYFDKNYVFDNRASLNISVKNTETEKQTVFPMLLRNNYYEVDLNSLPAGEYNYTVSVANEAISSSGNFTILDFNVEQQFLNADVPKLRRVAQNTNGKAFFATQGDLLINALVDNTNFQNIEKSEQKVVPLVDWKYLLALIVLALAAEWFIRKYNGLI</sequence>
<feature type="transmembrane region" description="Helical" evidence="1">
    <location>
        <begin position="36"/>
        <end position="54"/>
    </location>
</feature>
<dbReference type="PANTHER" id="PTHR37947">
    <property type="entry name" value="BLL2462 PROTEIN"/>
    <property type="match status" value="1"/>
</dbReference>
<dbReference type="SUPFAM" id="SSF53300">
    <property type="entry name" value="vWA-like"/>
    <property type="match status" value="1"/>
</dbReference>
<dbReference type="PANTHER" id="PTHR37947:SF1">
    <property type="entry name" value="BLL2462 PROTEIN"/>
    <property type="match status" value="1"/>
</dbReference>
<dbReference type="EMBL" id="JSVU01000006">
    <property type="protein sequence ID" value="KJJ38028.1"/>
    <property type="molecule type" value="Genomic_DNA"/>
</dbReference>
<evidence type="ECO:0000256" key="1">
    <source>
        <dbReference type="SAM" id="Phobius"/>
    </source>
</evidence>
<keyword evidence="3" id="KW-1185">Reference proteome</keyword>
<keyword evidence="1" id="KW-0812">Transmembrane</keyword>
<evidence type="ECO:0008006" key="4">
    <source>
        <dbReference type="Google" id="ProtNLM"/>
    </source>
</evidence>
<accession>A0ABR5DGW4</accession>
<keyword evidence="1" id="KW-0472">Membrane</keyword>
<dbReference type="InterPro" id="IPR036465">
    <property type="entry name" value="vWFA_dom_sf"/>
</dbReference>
<keyword evidence="1" id="KW-1133">Transmembrane helix</keyword>
<gene>
    <name evidence="2" type="ORF">MB09_10340</name>
</gene>
<comment type="caution">
    <text evidence="2">The sequence shown here is derived from an EMBL/GenBank/DDBJ whole genome shotgun (WGS) entry which is preliminary data.</text>
</comment>
<protein>
    <recommendedName>
        <fullName evidence="4">VWA domain-containing protein</fullName>
    </recommendedName>
</protein>
<reference evidence="2 3" key="1">
    <citation type="submission" date="2014-10" db="EMBL/GenBank/DDBJ databases">
        <title>Genome sequencing of Vitellibacter vladivostokensis KMM 3516.</title>
        <authorList>
            <person name="Thevarajoo S."/>
            <person name="Selvaratnam C."/>
            <person name="Goh K.M."/>
            <person name="Chong C.S."/>
        </authorList>
    </citation>
    <scope>NUCLEOTIDE SEQUENCE [LARGE SCALE GENOMIC DNA]</scope>
    <source>
        <strain evidence="2 3">KMM 3516</strain>
    </source>
</reference>
<name>A0ABR5DGW4_9FLAO</name>